<dbReference type="KEGG" id="fte:Fluta_1516"/>
<dbReference type="InterPro" id="IPR000335">
    <property type="entry name" value="Bleomycin-R"/>
</dbReference>
<dbReference type="InterPro" id="IPR037523">
    <property type="entry name" value="VOC_core"/>
</dbReference>
<organism evidence="5 6">
    <name type="scientific">Fluviicola taffensis (strain DSM 16823 / NCIMB 13979 / RW262)</name>
    <dbReference type="NCBI Taxonomy" id="755732"/>
    <lineage>
        <taxon>Bacteria</taxon>
        <taxon>Pseudomonadati</taxon>
        <taxon>Bacteroidota</taxon>
        <taxon>Flavobacteriia</taxon>
        <taxon>Flavobacteriales</taxon>
        <taxon>Crocinitomicaceae</taxon>
        <taxon>Fluviicola</taxon>
    </lineage>
</organism>
<proteinExistence type="inferred from homology"/>
<keyword evidence="6" id="KW-1185">Reference proteome</keyword>
<dbReference type="STRING" id="755732.Fluta_1516"/>
<dbReference type="HOGENOM" id="CLU_046006_15_4_10"/>
<protein>
    <recommendedName>
        <fullName evidence="2">Bleomycin resistance protein</fullName>
    </recommendedName>
</protein>
<dbReference type="SUPFAM" id="SSF54593">
    <property type="entry name" value="Glyoxalase/Bleomycin resistance protein/Dihydroxybiphenyl dioxygenase"/>
    <property type="match status" value="1"/>
</dbReference>
<dbReference type="PROSITE" id="PS51819">
    <property type="entry name" value="VOC"/>
    <property type="match status" value="1"/>
</dbReference>
<evidence type="ECO:0000256" key="2">
    <source>
        <dbReference type="ARBA" id="ARBA00021572"/>
    </source>
</evidence>
<dbReference type="Pfam" id="PF00903">
    <property type="entry name" value="Glyoxalase"/>
    <property type="match status" value="1"/>
</dbReference>
<evidence type="ECO:0000313" key="5">
    <source>
        <dbReference type="EMBL" id="AEA43509.1"/>
    </source>
</evidence>
<dbReference type="eggNOG" id="COG0346">
    <property type="taxonomic scope" value="Bacteria"/>
</dbReference>
<feature type="domain" description="VOC" evidence="4">
    <location>
        <begin position="1"/>
        <end position="117"/>
    </location>
</feature>
<accession>F2IF35</accession>
<evidence type="ECO:0000256" key="1">
    <source>
        <dbReference type="ARBA" id="ARBA00011051"/>
    </source>
</evidence>
<dbReference type="RefSeq" id="WP_013686280.1">
    <property type="nucleotide sequence ID" value="NC_015321.1"/>
</dbReference>
<reference evidence="6" key="2">
    <citation type="submission" date="2011-02" db="EMBL/GenBank/DDBJ databases">
        <title>The complete genome of Fluviicola taffensis DSM 16823.</title>
        <authorList>
            <consortium name="US DOE Joint Genome Institute (JGI-PGF)"/>
            <person name="Lucas S."/>
            <person name="Copeland A."/>
            <person name="Lapidus A."/>
            <person name="Bruce D."/>
            <person name="Goodwin L."/>
            <person name="Pitluck S."/>
            <person name="Kyrpides N."/>
            <person name="Mavromatis K."/>
            <person name="Ivanova N."/>
            <person name="Mikhailova N."/>
            <person name="Pagani I."/>
            <person name="Chertkov O."/>
            <person name="Detter J.C."/>
            <person name="Han C."/>
            <person name="Tapia R."/>
            <person name="Land M."/>
            <person name="Hauser L."/>
            <person name="Markowitz V."/>
            <person name="Cheng J.-F."/>
            <person name="Hugenholtz P."/>
            <person name="Woyke T."/>
            <person name="Wu D."/>
            <person name="Tindall B."/>
            <person name="Pomrenke H.G."/>
            <person name="Brambilla E."/>
            <person name="Klenk H.-P."/>
            <person name="Eisen J.A."/>
        </authorList>
    </citation>
    <scope>NUCLEOTIDE SEQUENCE [LARGE SCALE GENOMIC DNA]</scope>
    <source>
        <strain evidence="6">DSM 16823 / RW262 / RW262</strain>
    </source>
</reference>
<dbReference type="GO" id="GO:0016829">
    <property type="term" value="F:lyase activity"/>
    <property type="evidence" value="ECO:0007669"/>
    <property type="project" value="UniProtKB-KW"/>
</dbReference>
<dbReference type="InterPro" id="IPR004360">
    <property type="entry name" value="Glyas_Fos-R_dOase_dom"/>
</dbReference>
<dbReference type="CDD" id="cd08349">
    <property type="entry name" value="BLMA_like"/>
    <property type="match status" value="1"/>
</dbReference>
<reference evidence="5 6" key="1">
    <citation type="journal article" date="2011" name="Stand. Genomic Sci.">
        <title>Complete genome sequence of the gliding freshwater bacterium Fluviicola taffensis type strain (RW262).</title>
        <authorList>
            <person name="Woyke T."/>
            <person name="Chertkov O."/>
            <person name="Lapidus A."/>
            <person name="Nolan M."/>
            <person name="Lucas S."/>
            <person name="Del Rio T.G."/>
            <person name="Tice H."/>
            <person name="Cheng J.F."/>
            <person name="Tapia R."/>
            <person name="Han C."/>
            <person name="Goodwin L."/>
            <person name="Pitluck S."/>
            <person name="Liolios K."/>
            <person name="Pagani I."/>
            <person name="Ivanova N."/>
            <person name="Huntemann M."/>
            <person name="Mavromatis K."/>
            <person name="Mikhailova N."/>
            <person name="Pati A."/>
            <person name="Chen A."/>
            <person name="Palaniappan K."/>
            <person name="Land M."/>
            <person name="Hauser L."/>
            <person name="Brambilla E.M."/>
            <person name="Rohde M."/>
            <person name="Mwirichia R."/>
            <person name="Sikorski J."/>
            <person name="Tindall B.J."/>
            <person name="Goker M."/>
            <person name="Bristow J."/>
            <person name="Eisen J.A."/>
            <person name="Markowitz V."/>
            <person name="Hugenholtz P."/>
            <person name="Klenk H.P."/>
            <person name="Kyrpides N.C."/>
        </authorList>
    </citation>
    <scope>NUCLEOTIDE SEQUENCE [LARGE SCALE GENOMIC DNA]</scope>
    <source>
        <strain evidence="6">DSM 16823 / RW262 / RW262</strain>
    </source>
</reference>
<dbReference type="InterPro" id="IPR029068">
    <property type="entry name" value="Glyas_Bleomycin-R_OHBP_Dase"/>
</dbReference>
<name>F2IF35_FLUTR</name>
<keyword evidence="3" id="KW-0046">Antibiotic resistance</keyword>
<dbReference type="Gene3D" id="3.10.180.10">
    <property type="entry name" value="2,3-Dihydroxybiphenyl 1,2-Dioxygenase, domain 1"/>
    <property type="match status" value="1"/>
</dbReference>
<keyword evidence="5" id="KW-0456">Lyase</keyword>
<dbReference type="Proteomes" id="UP000007463">
    <property type="component" value="Chromosome"/>
</dbReference>
<dbReference type="AlphaFoldDB" id="F2IF35"/>
<dbReference type="OrthoDB" id="66829at2"/>
<evidence type="ECO:0000259" key="4">
    <source>
        <dbReference type="PROSITE" id="PS51819"/>
    </source>
</evidence>
<evidence type="ECO:0000313" key="6">
    <source>
        <dbReference type="Proteomes" id="UP000007463"/>
    </source>
</evidence>
<evidence type="ECO:0000256" key="3">
    <source>
        <dbReference type="ARBA" id="ARBA00023251"/>
    </source>
</evidence>
<gene>
    <name evidence="5" type="ordered locus">Fluta_1516</name>
</gene>
<dbReference type="GO" id="GO:0046677">
    <property type="term" value="P:response to antibiotic"/>
    <property type="evidence" value="ECO:0007669"/>
    <property type="project" value="UniProtKB-KW"/>
</dbReference>
<sequence length="118" mass="13887">MAISVPKKLPMRDKHATRQFYLNALGFHLFGHADFDGYLMVEKEDLQIHFFEQKELDSSEKHEQVHIRTNNIDAIYKELLHRKIAIHPNGHLATKPWGFREFSLFDPNNNLLIFSQSI</sequence>
<dbReference type="EMBL" id="CP002542">
    <property type="protein sequence ID" value="AEA43509.1"/>
    <property type="molecule type" value="Genomic_DNA"/>
</dbReference>
<comment type="similarity">
    <text evidence="1">Belongs to the bleomycin resistance protein family.</text>
</comment>